<evidence type="ECO:0000313" key="13">
    <source>
        <dbReference type="EMBL" id="BDG72651.1"/>
    </source>
</evidence>
<dbReference type="InterPro" id="IPR008927">
    <property type="entry name" value="6-PGluconate_DH-like_C_sf"/>
</dbReference>
<dbReference type="SUPFAM" id="SSF48179">
    <property type="entry name" value="6-phosphogluconate dehydrogenase C-terminal domain-like"/>
    <property type="match status" value="1"/>
</dbReference>
<dbReference type="EMBL" id="AP025637">
    <property type="protein sequence ID" value="BDG72651.1"/>
    <property type="molecule type" value="Genomic_DNA"/>
</dbReference>
<proteinExistence type="inferred from homology"/>
<feature type="domain" description="Ketopantoate reductase C-terminal" evidence="12">
    <location>
        <begin position="174"/>
        <end position="292"/>
    </location>
</feature>
<dbReference type="RefSeq" id="WP_244459841.1">
    <property type="nucleotide sequence ID" value="NZ_AP025637.1"/>
</dbReference>
<evidence type="ECO:0000313" key="14">
    <source>
        <dbReference type="Proteomes" id="UP000831327"/>
    </source>
</evidence>
<dbReference type="Proteomes" id="UP000831327">
    <property type="component" value="Chromosome"/>
</dbReference>
<evidence type="ECO:0000259" key="12">
    <source>
        <dbReference type="Pfam" id="PF08546"/>
    </source>
</evidence>
<evidence type="ECO:0000256" key="7">
    <source>
        <dbReference type="ARBA" id="ARBA00023002"/>
    </source>
</evidence>
<comment type="similarity">
    <text evidence="2 10">Belongs to the ketopantoate reductase family.</text>
</comment>
<dbReference type="InterPro" id="IPR013328">
    <property type="entry name" value="6PGD_dom2"/>
</dbReference>
<dbReference type="InterPro" id="IPR013752">
    <property type="entry name" value="KPA_reductase"/>
</dbReference>
<comment type="pathway">
    <text evidence="1 10">Cofactor biosynthesis; (R)-pantothenate biosynthesis; (R)-pantoate from 3-methyl-2-oxobutanoate: step 2/2.</text>
</comment>
<dbReference type="NCBIfam" id="TIGR00745">
    <property type="entry name" value="apbA_panE"/>
    <property type="match status" value="1"/>
</dbReference>
<dbReference type="Gene3D" id="1.10.1040.10">
    <property type="entry name" value="N-(1-d-carboxylethyl)-l-norvaline Dehydrogenase, domain 2"/>
    <property type="match status" value="1"/>
</dbReference>
<accession>A0ABN6P2N5</accession>
<comment type="catalytic activity">
    <reaction evidence="9 10">
        <text>(R)-pantoate + NADP(+) = 2-dehydropantoate + NADPH + H(+)</text>
        <dbReference type="Rhea" id="RHEA:16233"/>
        <dbReference type="ChEBI" id="CHEBI:11561"/>
        <dbReference type="ChEBI" id="CHEBI:15378"/>
        <dbReference type="ChEBI" id="CHEBI:15980"/>
        <dbReference type="ChEBI" id="CHEBI:57783"/>
        <dbReference type="ChEBI" id="CHEBI:58349"/>
        <dbReference type="EC" id="1.1.1.169"/>
    </reaction>
</comment>
<evidence type="ECO:0000256" key="4">
    <source>
        <dbReference type="ARBA" id="ARBA00019465"/>
    </source>
</evidence>
<keyword evidence="7 10" id="KW-0560">Oxidoreductase</keyword>
<name>A0ABN6P2N5_9PROT</name>
<dbReference type="InterPro" id="IPR003710">
    <property type="entry name" value="ApbA"/>
</dbReference>
<gene>
    <name evidence="13" type="ORF">Rmf_25800</name>
</gene>
<dbReference type="InterPro" id="IPR013332">
    <property type="entry name" value="KPR_N"/>
</dbReference>
<dbReference type="Pfam" id="PF02558">
    <property type="entry name" value="ApbA"/>
    <property type="match status" value="1"/>
</dbReference>
<sequence length="296" mass="30619">MKVAVMGAGAVGCYYGGMLARAGVPVTLIGRAQHVDAVCARGLLLEIGADRFTVPMDATTEADGVAGADIVLFSVKSGDTEAVGRQIAPHLRPDVTVLNLQNGVDNADRLRPVVNRTVVPVAVYVATAMVGPGHVVHHGRGELVIGPCEAGERIVAQFGAAGIPTRVSETPLDALWGKLIVNCAYNALSALTQLPYGRLLPMQGVREVMADVVAECVAVAKASGVNVAPDVLAQVLGLAKTMPGQRSSTAQDLAAGKPTEIDHLNGLVIRRGAALGIPTPANRVLHTMVKVAEATR</sequence>
<evidence type="ECO:0000259" key="11">
    <source>
        <dbReference type="Pfam" id="PF02558"/>
    </source>
</evidence>
<dbReference type="Pfam" id="PF08546">
    <property type="entry name" value="ApbA_C"/>
    <property type="match status" value="1"/>
</dbReference>
<feature type="domain" description="Ketopantoate reductase N-terminal" evidence="11">
    <location>
        <begin position="3"/>
        <end position="148"/>
    </location>
</feature>
<keyword evidence="6 10" id="KW-0521">NADP</keyword>
<comment type="function">
    <text evidence="10">Catalyzes the NADPH-dependent reduction of ketopantoate into pantoic acid.</text>
</comment>
<dbReference type="PANTHER" id="PTHR43765:SF2">
    <property type="entry name" value="2-DEHYDROPANTOATE 2-REDUCTASE"/>
    <property type="match status" value="1"/>
</dbReference>
<organism evidence="13 14">
    <name type="scientific">Roseomonas fluvialis</name>
    <dbReference type="NCBI Taxonomy" id="1750527"/>
    <lineage>
        <taxon>Bacteria</taxon>
        <taxon>Pseudomonadati</taxon>
        <taxon>Pseudomonadota</taxon>
        <taxon>Alphaproteobacteria</taxon>
        <taxon>Acetobacterales</taxon>
        <taxon>Roseomonadaceae</taxon>
        <taxon>Roseomonas</taxon>
    </lineage>
</organism>
<evidence type="ECO:0000256" key="1">
    <source>
        <dbReference type="ARBA" id="ARBA00004994"/>
    </source>
</evidence>
<evidence type="ECO:0000256" key="3">
    <source>
        <dbReference type="ARBA" id="ARBA00013014"/>
    </source>
</evidence>
<dbReference type="PANTHER" id="PTHR43765">
    <property type="entry name" value="2-DEHYDROPANTOATE 2-REDUCTASE-RELATED"/>
    <property type="match status" value="1"/>
</dbReference>
<evidence type="ECO:0000256" key="10">
    <source>
        <dbReference type="RuleBase" id="RU362068"/>
    </source>
</evidence>
<evidence type="ECO:0000256" key="6">
    <source>
        <dbReference type="ARBA" id="ARBA00022857"/>
    </source>
</evidence>
<evidence type="ECO:0000256" key="2">
    <source>
        <dbReference type="ARBA" id="ARBA00007870"/>
    </source>
</evidence>
<dbReference type="InterPro" id="IPR036291">
    <property type="entry name" value="NAD(P)-bd_dom_sf"/>
</dbReference>
<dbReference type="SUPFAM" id="SSF51735">
    <property type="entry name" value="NAD(P)-binding Rossmann-fold domains"/>
    <property type="match status" value="1"/>
</dbReference>
<dbReference type="EC" id="1.1.1.169" evidence="3 10"/>
<evidence type="ECO:0000256" key="9">
    <source>
        <dbReference type="ARBA" id="ARBA00048793"/>
    </source>
</evidence>
<protein>
    <recommendedName>
        <fullName evidence="4 10">2-dehydropantoate 2-reductase</fullName>
        <ecNumber evidence="3 10">1.1.1.169</ecNumber>
    </recommendedName>
    <alternativeName>
        <fullName evidence="8 10">Ketopantoate reductase</fullName>
    </alternativeName>
</protein>
<evidence type="ECO:0000256" key="5">
    <source>
        <dbReference type="ARBA" id="ARBA00022655"/>
    </source>
</evidence>
<dbReference type="InterPro" id="IPR050838">
    <property type="entry name" value="Ketopantoate_reductase"/>
</dbReference>
<keyword evidence="5 10" id="KW-0566">Pantothenate biosynthesis</keyword>
<reference evidence="13 14" key="1">
    <citation type="journal article" date="2016" name="Microbes Environ.">
        <title>Phylogenetically diverse aerobic anoxygenic phototrophic bacteria isolated from epilithic biofilms in Tama river, Japan.</title>
        <authorList>
            <person name="Hirose S."/>
            <person name="Matsuura K."/>
            <person name="Haruta S."/>
        </authorList>
    </citation>
    <scope>NUCLEOTIDE SEQUENCE [LARGE SCALE GENOMIC DNA]</scope>
    <source>
        <strain evidence="13 14">S08</strain>
    </source>
</reference>
<evidence type="ECO:0000256" key="8">
    <source>
        <dbReference type="ARBA" id="ARBA00032024"/>
    </source>
</evidence>
<keyword evidence="14" id="KW-1185">Reference proteome</keyword>
<dbReference type="Gene3D" id="3.40.50.720">
    <property type="entry name" value="NAD(P)-binding Rossmann-like Domain"/>
    <property type="match status" value="1"/>
</dbReference>